<dbReference type="Pfam" id="PF12680">
    <property type="entry name" value="SnoaL_2"/>
    <property type="match status" value="1"/>
</dbReference>
<protein>
    <submittedName>
        <fullName evidence="2">Predicted SnoaL-like aldol condensation-catalyzing enzyme</fullName>
    </submittedName>
</protein>
<proteinExistence type="predicted"/>
<name>A0A1I3FUM0_9RHOB</name>
<evidence type="ECO:0000259" key="1">
    <source>
        <dbReference type="Pfam" id="PF12680"/>
    </source>
</evidence>
<dbReference type="EMBL" id="FOQH01000004">
    <property type="protein sequence ID" value="SFI14742.1"/>
    <property type="molecule type" value="Genomic_DNA"/>
</dbReference>
<reference evidence="2 3" key="1">
    <citation type="submission" date="2016-10" db="EMBL/GenBank/DDBJ databases">
        <authorList>
            <person name="de Groot N.N."/>
        </authorList>
    </citation>
    <scope>NUCLEOTIDE SEQUENCE [LARGE SCALE GENOMIC DNA]</scope>
    <source>
        <strain evidence="2 3">CGMCC 1.11030</strain>
    </source>
</reference>
<evidence type="ECO:0000313" key="3">
    <source>
        <dbReference type="Proteomes" id="UP000199377"/>
    </source>
</evidence>
<evidence type="ECO:0000313" key="2">
    <source>
        <dbReference type="EMBL" id="SFI14742.1"/>
    </source>
</evidence>
<organism evidence="2 3">
    <name type="scientific">Albimonas pacifica</name>
    <dbReference type="NCBI Taxonomy" id="1114924"/>
    <lineage>
        <taxon>Bacteria</taxon>
        <taxon>Pseudomonadati</taxon>
        <taxon>Pseudomonadota</taxon>
        <taxon>Alphaproteobacteria</taxon>
        <taxon>Rhodobacterales</taxon>
        <taxon>Paracoccaceae</taxon>
        <taxon>Albimonas</taxon>
    </lineage>
</organism>
<feature type="domain" description="SnoaL-like" evidence="1">
    <location>
        <begin position="11"/>
        <end position="109"/>
    </location>
</feature>
<dbReference type="OrthoDB" id="9812089at2"/>
<dbReference type="RefSeq" id="WP_092859787.1">
    <property type="nucleotide sequence ID" value="NZ_FOQH01000004.1"/>
</dbReference>
<dbReference type="STRING" id="1114924.SAMN05216258_104519"/>
<dbReference type="Gene3D" id="3.10.450.50">
    <property type="match status" value="1"/>
</dbReference>
<dbReference type="Proteomes" id="UP000199377">
    <property type="component" value="Unassembled WGS sequence"/>
</dbReference>
<dbReference type="InterPro" id="IPR037401">
    <property type="entry name" value="SnoaL-like"/>
</dbReference>
<accession>A0A1I3FUM0</accession>
<dbReference type="InterPro" id="IPR032710">
    <property type="entry name" value="NTF2-like_dom_sf"/>
</dbReference>
<gene>
    <name evidence="2" type="ORF">SAMN05216258_104519</name>
</gene>
<dbReference type="AlphaFoldDB" id="A0A1I3FUM0"/>
<keyword evidence="3" id="KW-1185">Reference proteome</keyword>
<dbReference type="SUPFAM" id="SSF54427">
    <property type="entry name" value="NTF2-like"/>
    <property type="match status" value="1"/>
</dbReference>
<sequence length="127" mass="14622">MPDPARNKANVIAFYELMFNACRPREAIERYAGDDYIQHNPHVETGRAGFIAYFERMAREWPGKRVEVKRAVAEGDLVVLHCFQHWPGSRDYAGIDIFRLDAQGRIVEHWDVLQAMPETSANPNGMF</sequence>